<evidence type="ECO:0000256" key="4">
    <source>
        <dbReference type="ARBA" id="ARBA00022692"/>
    </source>
</evidence>
<keyword evidence="5" id="KW-0552">Olfaction</keyword>
<evidence type="ECO:0000256" key="2">
    <source>
        <dbReference type="ARBA" id="ARBA00022475"/>
    </source>
</evidence>
<dbReference type="InterPro" id="IPR000276">
    <property type="entry name" value="GPCR_Rhodpsn"/>
</dbReference>
<dbReference type="PRINTS" id="PR00245">
    <property type="entry name" value="OLFACTORYR"/>
</dbReference>
<dbReference type="PRINTS" id="PR00237">
    <property type="entry name" value="GPCRRHODOPSN"/>
</dbReference>
<dbReference type="EMBL" id="OW240912">
    <property type="protein sequence ID" value="CAH2226221.1"/>
    <property type="molecule type" value="Genomic_DNA"/>
</dbReference>
<dbReference type="InterPro" id="IPR050402">
    <property type="entry name" value="OR51/52/56-like"/>
</dbReference>
<feature type="domain" description="G-protein coupled receptors family 1 profile" evidence="12">
    <location>
        <begin position="45"/>
        <end position="296"/>
    </location>
</feature>
<reference evidence="13" key="1">
    <citation type="submission" date="2022-03" db="EMBL/GenBank/DDBJ databases">
        <authorList>
            <person name="Alioto T."/>
            <person name="Alioto T."/>
            <person name="Gomez Garrido J."/>
        </authorList>
    </citation>
    <scope>NUCLEOTIDE SEQUENCE</scope>
</reference>
<dbReference type="AlphaFoldDB" id="A0AAD1R8H3"/>
<dbReference type="GO" id="GO:0005886">
    <property type="term" value="C:plasma membrane"/>
    <property type="evidence" value="ECO:0007669"/>
    <property type="project" value="UniProtKB-SubCell"/>
</dbReference>
<dbReference type="Gene3D" id="1.20.1070.10">
    <property type="entry name" value="Rhodopsin 7-helix transmembrane proteins"/>
    <property type="match status" value="1"/>
</dbReference>
<name>A0AAD1R8H3_PELCU</name>
<dbReference type="Proteomes" id="UP001295444">
    <property type="component" value="Chromosome 01"/>
</dbReference>
<dbReference type="Pfam" id="PF13853">
    <property type="entry name" value="7tm_4"/>
    <property type="match status" value="1"/>
</dbReference>
<keyword evidence="9 13" id="KW-0675">Receptor</keyword>
<keyword evidence="6 11" id="KW-1133">Transmembrane helix</keyword>
<feature type="transmembrane region" description="Helical" evidence="11">
    <location>
        <begin position="27"/>
        <end position="53"/>
    </location>
</feature>
<keyword evidence="10" id="KW-0807">Transducer</keyword>
<dbReference type="GO" id="GO:0004984">
    <property type="term" value="F:olfactory receptor activity"/>
    <property type="evidence" value="ECO:0007669"/>
    <property type="project" value="InterPro"/>
</dbReference>
<comment type="subcellular location">
    <subcellularLocation>
        <location evidence="1">Cell membrane</location>
        <topology evidence="1">Multi-pass membrane protein</topology>
    </subcellularLocation>
</comment>
<keyword evidence="14" id="KW-1185">Reference proteome</keyword>
<keyword evidence="2" id="KW-1003">Cell membrane</keyword>
<dbReference type="PANTHER" id="PTHR26450">
    <property type="entry name" value="OLFACTORY RECEPTOR 56B1-RELATED"/>
    <property type="match status" value="1"/>
</dbReference>
<dbReference type="SUPFAM" id="SSF81321">
    <property type="entry name" value="Family A G protein-coupled receptor-like"/>
    <property type="match status" value="1"/>
</dbReference>
<dbReference type="InterPro" id="IPR000725">
    <property type="entry name" value="Olfact_rcpt"/>
</dbReference>
<dbReference type="GO" id="GO:0004930">
    <property type="term" value="F:G protein-coupled receptor activity"/>
    <property type="evidence" value="ECO:0007669"/>
    <property type="project" value="UniProtKB-KW"/>
</dbReference>
<feature type="transmembrane region" description="Helical" evidence="11">
    <location>
        <begin position="144"/>
        <end position="166"/>
    </location>
</feature>
<feature type="transmembrane region" description="Helical" evidence="11">
    <location>
        <begin position="281"/>
        <end position="299"/>
    </location>
</feature>
<dbReference type="PROSITE" id="PS50262">
    <property type="entry name" value="G_PROTEIN_RECEP_F1_2"/>
    <property type="match status" value="1"/>
</dbReference>
<dbReference type="InterPro" id="IPR017452">
    <property type="entry name" value="GPCR_Rhodpsn_7TM"/>
</dbReference>
<sequence>MNVSEIFGQIPSEFILTGLSWVSEQKLTAWCSLLFLLMYIVVILGNCGIIILVRADRKLHEPMHVLTSLLAMLDLTVASSVIPKVLAILWYDSNTVSAGACLTQMYILYTMFGFESSLFALMSLDRYVAICHPLRHNTVMSNSFIIKLILFTVVRNSTLLVPMPILTKALTFCKNNLIAHSYCEFVEVIKLSCGDLTPLVIYMVSLIFLIPASDNAIIIFSYIMILKVVHSLKSSEAQWKALNTCSSHAIMLSMFYFSACIPLVIFLYFPDSPLPLKTLPEVLSCLLIPVINPIVYGVRTKEIQEGFKRLYWKVLAF</sequence>
<evidence type="ECO:0000256" key="5">
    <source>
        <dbReference type="ARBA" id="ARBA00022725"/>
    </source>
</evidence>
<evidence type="ECO:0000256" key="7">
    <source>
        <dbReference type="ARBA" id="ARBA00023040"/>
    </source>
</evidence>
<feature type="transmembrane region" description="Helical" evidence="11">
    <location>
        <begin position="103"/>
        <end position="124"/>
    </location>
</feature>
<dbReference type="FunFam" id="1.20.1070.10:FF:000013">
    <property type="entry name" value="Olfactory receptor"/>
    <property type="match status" value="1"/>
</dbReference>
<evidence type="ECO:0000256" key="1">
    <source>
        <dbReference type="ARBA" id="ARBA00004651"/>
    </source>
</evidence>
<evidence type="ECO:0000259" key="12">
    <source>
        <dbReference type="PROSITE" id="PS50262"/>
    </source>
</evidence>
<evidence type="ECO:0000256" key="11">
    <source>
        <dbReference type="SAM" id="Phobius"/>
    </source>
</evidence>
<evidence type="ECO:0000313" key="13">
    <source>
        <dbReference type="EMBL" id="CAH2226221.1"/>
    </source>
</evidence>
<keyword evidence="4 11" id="KW-0812">Transmembrane</keyword>
<evidence type="ECO:0000256" key="8">
    <source>
        <dbReference type="ARBA" id="ARBA00023136"/>
    </source>
</evidence>
<evidence type="ECO:0000256" key="3">
    <source>
        <dbReference type="ARBA" id="ARBA00022606"/>
    </source>
</evidence>
<feature type="transmembrane region" description="Helical" evidence="11">
    <location>
        <begin position="65"/>
        <end position="91"/>
    </location>
</feature>
<evidence type="ECO:0000256" key="6">
    <source>
        <dbReference type="ARBA" id="ARBA00022989"/>
    </source>
</evidence>
<feature type="transmembrane region" description="Helical" evidence="11">
    <location>
        <begin position="249"/>
        <end position="269"/>
    </location>
</feature>
<evidence type="ECO:0000256" key="9">
    <source>
        <dbReference type="ARBA" id="ARBA00023170"/>
    </source>
</evidence>
<accession>A0AAD1R8H3</accession>
<dbReference type="PANTHER" id="PTHR26450:SF69">
    <property type="entry name" value="OLFACTORY RECEPTOR 56B1"/>
    <property type="match status" value="1"/>
</dbReference>
<evidence type="ECO:0000256" key="10">
    <source>
        <dbReference type="ARBA" id="ARBA00023224"/>
    </source>
</evidence>
<keyword evidence="8 11" id="KW-0472">Membrane</keyword>
<proteinExistence type="predicted"/>
<gene>
    <name evidence="13" type="ORF">PECUL_23A057044</name>
</gene>
<keyword evidence="3" id="KW-0716">Sensory transduction</keyword>
<feature type="transmembrane region" description="Helical" evidence="11">
    <location>
        <begin position="200"/>
        <end position="229"/>
    </location>
</feature>
<evidence type="ECO:0000313" key="14">
    <source>
        <dbReference type="Proteomes" id="UP001295444"/>
    </source>
</evidence>
<protein>
    <submittedName>
        <fullName evidence="13">Olfactory receptor 52P1</fullName>
    </submittedName>
</protein>
<organism evidence="13 14">
    <name type="scientific">Pelobates cultripes</name>
    <name type="common">Western spadefoot toad</name>
    <dbReference type="NCBI Taxonomy" id="61616"/>
    <lineage>
        <taxon>Eukaryota</taxon>
        <taxon>Metazoa</taxon>
        <taxon>Chordata</taxon>
        <taxon>Craniata</taxon>
        <taxon>Vertebrata</taxon>
        <taxon>Euteleostomi</taxon>
        <taxon>Amphibia</taxon>
        <taxon>Batrachia</taxon>
        <taxon>Anura</taxon>
        <taxon>Pelobatoidea</taxon>
        <taxon>Pelobatidae</taxon>
        <taxon>Pelobates</taxon>
    </lineage>
</organism>
<keyword evidence="7" id="KW-0297">G-protein coupled receptor</keyword>